<dbReference type="GO" id="GO:0016787">
    <property type="term" value="F:hydrolase activity"/>
    <property type="evidence" value="ECO:0007669"/>
    <property type="project" value="UniProtKB-KW"/>
</dbReference>
<accession>A0A1Y5ED97</accession>
<evidence type="ECO:0000256" key="3">
    <source>
        <dbReference type="ARBA" id="ARBA00022679"/>
    </source>
</evidence>
<organism evidence="11 12">
    <name type="scientific">Colwellia psychrerythraea</name>
    <name type="common">Vibrio psychroerythus</name>
    <dbReference type="NCBI Taxonomy" id="28229"/>
    <lineage>
        <taxon>Bacteria</taxon>
        <taxon>Pseudomonadati</taxon>
        <taxon>Pseudomonadota</taxon>
        <taxon>Gammaproteobacteria</taxon>
        <taxon>Alteromonadales</taxon>
        <taxon>Colwelliaceae</taxon>
        <taxon>Colwellia</taxon>
    </lineage>
</organism>
<comment type="caution">
    <text evidence="11">The sequence shown here is derived from an EMBL/GenBank/DDBJ whole genome shotgun (WGS) entry which is preliminary data.</text>
</comment>
<evidence type="ECO:0000256" key="8">
    <source>
        <dbReference type="ARBA" id="ARBA00048968"/>
    </source>
</evidence>
<evidence type="ECO:0000313" key="11">
    <source>
        <dbReference type="EMBL" id="OUR80409.1"/>
    </source>
</evidence>
<keyword evidence="4" id="KW-0479">Metal-binding</keyword>
<dbReference type="GO" id="GO:0017061">
    <property type="term" value="F:S-methyl-5-thioadenosine phosphorylase activity"/>
    <property type="evidence" value="ECO:0007669"/>
    <property type="project" value="UniProtKB-EC"/>
</dbReference>
<comment type="similarity">
    <text evidence="2 10">Belongs to the purine nucleoside phosphorylase YfiH/LACC1 family.</text>
</comment>
<dbReference type="Pfam" id="PF02578">
    <property type="entry name" value="Cu-oxidase_4"/>
    <property type="match status" value="1"/>
</dbReference>
<dbReference type="InterPro" id="IPR038371">
    <property type="entry name" value="Cu_polyphenol_OxRdtase_sf"/>
</dbReference>
<dbReference type="SUPFAM" id="SSF64438">
    <property type="entry name" value="CNF1/YfiH-like putative cysteine hydrolases"/>
    <property type="match status" value="1"/>
</dbReference>
<protein>
    <recommendedName>
        <fullName evidence="10">Purine nucleoside phosphorylase</fullName>
    </recommendedName>
</protein>
<sequence length="304" mass="33717">MAKTNISLRKQAHFTNATFKLVKWPFSSSYSLDDKVLALQTSRISPQLSLKSSLSEQVSVIPSWNNERLEQTSLIEKSCFGDFNLGFHVGDNAERVTQNRSVLKSLISQQLSNKTVLPNARRIDEVKIQWLEQVHGSEVVTVTSVNEQAMIADASITRQKNIALAIMTADCLPILLSHNTGSEIAAIHGGWRPLAGNIIAKTIAKMNSQPSDIIAWLGPCIGKDAFEVGGEVKQAFSQFNNAFVKQSNGKYLADLHQIARLQLAYLGVTVIASLAECTYHETQTYYSYRKEQVTGRMASIICRR</sequence>
<dbReference type="GO" id="GO:0005507">
    <property type="term" value="F:copper ion binding"/>
    <property type="evidence" value="ECO:0007669"/>
    <property type="project" value="TreeGrafter"/>
</dbReference>
<dbReference type="AlphaFoldDB" id="A0A1Y5ED97"/>
<dbReference type="Gene3D" id="3.60.140.10">
    <property type="entry name" value="CNF1/YfiH-like putative cysteine hydrolases"/>
    <property type="match status" value="1"/>
</dbReference>
<comment type="catalytic activity">
    <reaction evidence="7">
        <text>adenosine + H2O + H(+) = inosine + NH4(+)</text>
        <dbReference type="Rhea" id="RHEA:24408"/>
        <dbReference type="ChEBI" id="CHEBI:15377"/>
        <dbReference type="ChEBI" id="CHEBI:15378"/>
        <dbReference type="ChEBI" id="CHEBI:16335"/>
        <dbReference type="ChEBI" id="CHEBI:17596"/>
        <dbReference type="ChEBI" id="CHEBI:28938"/>
        <dbReference type="EC" id="3.5.4.4"/>
    </reaction>
    <physiologicalReaction direction="left-to-right" evidence="7">
        <dbReference type="Rhea" id="RHEA:24409"/>
    </physiologicalReaction>
</comment>
<gene>
    <name evidence="11" type="ORF">A9Q75_10560</name>
</gene>
<keyword evidence="6" id="KW-0862">Zinc</keyword>
<evidence type="ECO:0000256" key="1">
    <source>
        <dbReference type="ARBA" id="ARBA00000553"/>
    </source>
</evidence>
<dbReference type="EMBL" id="MAAF01000063">
    <property type="protein sequence ID" value="OUR80409.1"/>
    <property type="molecule type" value="Genomic_DNA"/>
</dbReference>
<reference evidence="12" key="1">
    <citation type="journal article" date="2017" name="Proc. Natl. Acad. Sci. U.S.A.">
        <title>Simulation of Deepwater Horizon oil plume reveals substrate specialization within a complex community of hydrocarbon degraders.</title>
        <authorList>
            <person name="Hu P."/>
            <person name="Dubinsky E.A."/>
            <person name="Probst A.J."/>
            <person name="Wang J."/>
            <person name="Sieber C.M.K."/>
            <person name="Tom L.M."/>
            <person name="Gardinali P."/>
            <person name="Banfield J.F."/>
            <person name="Atlas R.M."/>
            <person name="Andersen G.L."/>
        </authorList>
    </citation>
    <scope>NUCLEOTIDE SEQUENCE [LARGE SCALE GENOMIC DNA]</scope>
</reference>
<evidence type="ECO:0000256" key="9">
    <source>
        <dbReference type="ARBA" id="ARBA00049893"/>
    </source>
</evidence>
<dbReference type="NCBIfam" id="TIGR00726">
    <property type="entry name" value="peptidoglycan editing factor PgeF"/>
    <property type="match status" value="1"/>
</dbReference>
<keyword evidence="3" id="KW-0808">Transferase</keyword>
<dbReference type="CDD" id="cd16833">
    <property type="entry name" value="YfiH"/>
    <property type="match status" value="1"/>
</dbReference>
<evidence type="ECO:0000256" key="10">
    <source>
        <dbReference type="RuleBase" id="RU361274"/>
    </source>
</evidence>
<comment type="catalytic activity">
    <reaction evidence="9">
        <text>S-methyl-5'-thioadenosine + phosphate = 5-(methylsulfanyl)-alpha-D-ribose 1-phosphate + adenine</text>
        <dbReference type="Rhea" id="RHEA:11852"/>
        <dbReference type="ChEBI" id="CHEBI:16708"/>
        <dbReference type="ChEBI" id="CHEBI:17509"/>
        <dbReference type="ChEBI" id="CHEBI:43474"/>
        <dbReference type="ChEBI" id="CHEBI:58533"/>
        <dbReference type="EC" id="2.4.2.28"/>
    </reaction>
    <physiologicalReaction direction="left-to-right" evidence="9">
        <dbReference type="Rhea" id="RHEA:11853"/>
    </physiologicalReaction>
</comment>
<dbReference type="PANTHER" id="PTHR30616:SF2">
    <property type="entry name" value="PURINE NUCLEOSIDE PHOSPHORYLASE LACC1"/>
    <property type="match status" value="1"/>
</dbReference>
<dbReference type="Proteomes" id="UP000243053">
    <property type="component" value="Unassembled WGS sequence"/>
</dbReference>
<keyword evidence="5" id="KW-0378">Hydrolase</keyword>
<evidence type="ECO:0000256" key="5">
    <source>
        <dbReference type="ARBA" id="ARBA00022801"/>
    </source>
</evidence>
<dbReference type="InterPro" id="IPR011324">
    <property type="entry name" value="Cytotoxic_necrot_fac-like_cat"/>
</dbReference>
<evidence type="ECO:0000256" key="4">
    <source>
        <dbReference type="ARBA" id="ARBA00022723"/>
    </source>
</evidence>
<evidence type="ECO:0000313" key="12">
    <source>
        <dbReference type="Proteomes" id="UP000243053"/>
    </source>
</evidence>
<proteinExistence type="inferred from homology"/>
<comment type="catalytic activity">
    <reaction evidence="1">
        <text>inosine + phosphate = alpha-D-ribose 1-phosphate + hypoxanthine</text>
        <dbReference type="Rhea" id="RHEA:27646"/>
        <dbReference type="ChEBI" id="CHEBI:17368"/>
        <dbReference type="ChEBI" id="CHEBI:17596"/>
        <dbReference type="ChEBI" id="CHEBI:43474"/>
        <dbReference type="ChEBI" id="CHEBI:57720"/>
        <dbReference type="EC" id="2.4.2.1"/>
    </reaction>
    <physiologicalReaction direction="left-to-right" evidence="1">
        <dbReference type="Rhea" id="RHEA:27647"/>
    </physiologicalReaction>
</comment>
<name>A0A1Y5ED97_COLPS</name>
<evidence type="ECO:0000256" key="6">
    <source>
        <dbReference type="ARBA" id="ARBA00022833"/>
    </source>
</evidence>
<evidence type="ECO:0000256" key="7">
    <source>
        <dbReference type="ARBA" id="ARBA00047989"/>
    </source>
</evidence>
<comment type="catalytic activity">
    <reaction evidence="8">
        <text>adenosine + phosphate = alpha-D-ribose 1-phosphate + adenine</text>
        <dbReference type="Rhea" id="RHEA:27642"/>
        <dbReference type="ChEBI" id="CHEBI:16335"/>
        <dbReference type="ChEBI" id="CHEBI:16708"/>
        <dbReference type="ChEBI" id="CHEBI:43474"/>
        <dbReference type="ChEBI" id="CHEBI:57720"/>
        <dbReference type="EC" id="2.4.2.1"/>
    </reaction>
    <physiologicalReaction direction="left-to-right" evidence="8">
        <dbReference type="Rhea" id="RHEA:27643"/>
    </physiologicalReaction>
</comment>
<dbReference type="InterPro" id="IPR003730">
    <property type="entry name" value="Cu_polyphenol_OxRdtase"/>
</dbReference>
<evidence type="ECO:0000256" key="2">
    <source>
        <dbReference type="ARBA" id="ARBA00007353"/>
    </source>
</evidence>
<dbReference type="PANTHER" id="PTHR30616">
    <property type="entry name" value="UNCHARACTERIZED PROTEIN YFIH"/>
    <property type="match status" value="1"/>
</dbReference>